<comment type="caution">
    <text evidence="5">The sequence shown here is derived from an EMBL/GenBank/DDBJ whole genome shotgun (WGS) entry which is preliminary data.</text>
</comment>
<dbReference type="SMART" id="SM00646">
    <property type="entry name" value="Ami_3"/>
    <property type="match status" value="1"/>
</dbReference>
<keyword evidence="3 5" id="KW-0378">Hydrolase</keyword>
<proteinExistence type="predicted"/>
<dbReference type="SUPFAM" id="SSF53187">
    <property type="entry name" value="Zn-dependent exopeptidases"/>
    <property type="match status" value="1"/>
</dbReference>
<dbReference type="Proteomes" id="UP001497527">
    <property type="component" value="Unassembled WGS sequence"/>
</dbReference>
<evidence type="ECO:0000259" key="4">
    <source>
        <dbReference type="SMART" id="SM00646"/>
    </source>
</evidence>
<keyword evidence="6" id="KW-1185">Reference proteome</keyword>
<evidence type="ECO:0000256" key="2">
    <source>
        <dbReference type="ARBA" id="ARBA00011901"/>
    </source>
</evidence>
<evidence type="ECO:0000256" key="3">
    <source>
        <dbReference type="ARBA" id="ARBA00022801"/>
    </source>
</evidence>
<dbReference type="CDD" id="cd02696">
    <property type="entry name" value="MurNAc-LAA"/>
    <property type="match status" value="1"/>
</dbReference>
<dbReference type="EMBL" id="CAXJIO010000015">
    <property type="protein sequence ID" value="CAL2104159.1"/>
    <property type="molecule type" value="Genomic_DNA"/>
</dbReference>
<organism evidence="5 6">
    <name type="scientific">Tenacibaculum polynesiense</name>
    <dbReference type="NCBI Taxonomy" id="3137857"/>
    <lineage>
        <taxon>Bacteria</taxon>
        <taxon>Pseudomonadati</taxon>
        <taxon>Bacteroidota</taxon>
        <taxon>Flavobacteriia</taxon>
        <taxon>Flavobacteriales</taxon>
        <taxon>Flavobacteriaceae</taxon>
        <taxon>Tenacibaculum</taxon>
    </lineage>
</organism>
<evidence type="ECO:0000313" key="5">
    <source>
        <dbReference type="EMBL" id="CAL2104159.1"/>
    </source>
</evidence>
<dbReference type="InterPro" id="IPR002508">
    <property type="entry name" value="MurNAc-LAA_cat"/>
</dbReference>
<dbReference type="EC" id="3.5.1.28" evidence="2"/>
<comment type="catalytic activity">
    <reaction evidence="1">
        <text>Hydrolyzes the link between N-acetylmuramoyl residues and L-amino acid residues in certain cell-wall glycopeptides.</text>
        <dbReference type="EC" id="3.5.1.28"/>
    </reaction>
</comment>
<dbReference type="GO" id="GO:0008745">
    <property type="term" value="F:N-acetylmuramoyl-L-alanine amidase activity"/>
    <property type="evidence" value="ECO:0007669"/>
    <property type="project" value="UniProtKB-EC"/>
</dbReference>
<dbReference type="Pfam" id="PF01520">
    <property type="entry name" value="Amidase_3"/>
    <property type="match status" value="1"/>
</dbReference>
<evidence type="ECO:0000313" key="6">
    <source>
        <dbReference type="Proteomes" id="UP001497527"/>
    </source>
</evidence>
<feature type="domain" description="MurNAc-LAA" evidence="4">
    <location>
        <begin position="71"/>
        <end position="185"/>
    </location>
</feature>
<dbReference type="PANTHER" id="PTHR30404">
    <property type="entry name" value="N-ACETYLMURAMOYL-L-ALANINE AMIDASE"/>
    <property type="match status" value="1"/>
</dbReference>
<dbReference type="InterPro" id="IPR050695">
    <property type="entry name" value="N-acetylmuramoyl_amidase_3"/>
</dbReference>
<sequence>MFFGQKKVVVIDVGHGGNDTGAIGINDIKEKDVVLEIAKQIIQLNKTVLRNELDIYLTRYTDTLISLGDRTHLAKALDADVFVSLHCNASPVVSKGIEVYVHRSDREHTKASIGLGLSILNETTEKLGFKKRGVKFANFQVLREAENHPAVLIEMGFMTNADEADYLNKPKNIRAMALSVLMGIINYLKLEL</sequence>
<dbReference type="Gene3D" id="3.40.630.40">
    <property type="entry name" value="Zn-dependent exopeptidases"/>
    <property type="match status" value="1"/>
</dbReference>
<accession>A0ABM9PEV2</accession>
<dbReference type="PANTHER" id="PTHR30404:SF0">
    <property type="entry name" value="N-ACETYLMURAMOYL-L-ALANINE AMIDASE AMIC"/>
    <property type="match status" value="1"/>
</dbReference>
<reference evidence="5 6" key="1">
    <citation type="submission" date="2024-05" db="EMBL/GenBank/DDBJ databases">
        <authorList>
            <person name="Duchaud E."/>
        </authorList>
    </citation>
    <scope>NUCLEOTIDE SEQUENCE [LARGE SCALE GENOMIC DNA]</scope>
    <source>
        <strain evidence="5">Ena-SAMPLE-TAB-13-05-2024-13:56:06:370-140308</strain>
    </source>
</reference>
<evidence type="ECO:0000256" key="1">
    <source>
        <dbReference type="ARBA" id="ARBA00001561"/>
    </source>
</evidence>
<name>A0ABM9PEV2_9FLAO</name>
<protein>
    <recommendedName>
        <fullName evidence="2">N-acetylmuramoyl-L-alanine amidase</fullName>
        <ecNumber evidence="2">3.5.1.28</ecNumber>
    </recommendedName>
</protein>
<gene>
    <name evidence="5" type="ORF">T190423A01A_60096</name>
</gene>